<dbReference type="AlphaFoldDB" id="A0A2K8MPN2"/>
<evidence type="ECO:0000313" key="4">
    <source>
        <dbReference type="EMBL" id="ATY34736.1"/>
    </source>
</evidence>
<keyword evidence="5" id="KW-1185">Reference proteome</keyword>
<feature type="domain" description="N-acetyltransferase" evidence="3">
    <location>
        <begin position="2"/>
        <end position="168"/>
    </location>
</feature>
<evidence type="ECO:0000256" key="2">
    <source>
        <dbReference type="ARBA" id="ARBA00023315"/>
    </source>
</evidence>
<sequence length="168" mass="18693">MIRYRDATPADLPEIDALYRESFVATFGHLYRSADLAAFLGQFTPAAWAHEFAKSGNAFRVAEDDDGLLGYCHLGPVTLPIEPDASAIELHQLYLAERGKGSGAAQALMDWAIATARARGAARIVLSVYVDNHRAQRFYARYGFREIGKNAFRVGDHVDDDRIWSMDL</sequence>
<dbReference type="Proteomes" id="UP000229081">
    <property type="component" value="Chromosome"/>
</dbReference>
<dbReference type="OrthoDB" id="143110at2"/>
<keyword evidence="2" id="KW-0012">Acyltransferase</keyword>
<dbReference type="EMBL" id="CP024923">
    <property type="protein sequence ID" value="ATY34736.1"/>
    <property type="molecule type" value="Genomic_DNA"/>
</dbReference>
<dbReference type="Pfam" id="PF00583">
    <property type="entry name" value="Acetyltransf_1"/>
    <property type="match status" value="1"/>
</dbReference>
<dbReference type="Gene3D" id="3.40.630.30">
    <property type="match status" value="1"/>
</dbReference>
<name>A0A2K8MPN2_9SPHN</name>
<dbReference type="InterPro" id="IPR000182">
    <property type="entry name" value="GNAT_dom"/>
</dbReference>
<evidence type="ECO:0000256" key="1">
    <source>
        <dbReference type="ARBA" id="ARBA00022679"/>
    </source>
</evidence>
<dbReference type="InterPro" id="IPR016181">
    <property type="entry name" value="Acyl_CoA_acyltransferase"/>
</dbReference>
<evidence type="ECO:0000259" key="3">
    <source>
        <dbReference type="PROSITE" id="PS51186"/>
    </source>
</evidence>
<dbReference type="KEGG" id="sphc:CVN68_18345"/>
<keyword evidence="1 4" id="KW-0808">Transferase</keyword>
<gene>
    <name evidence="4" type="ORF">CVN68_18345</name>
</gene>
<evidence type="ECO:0000313" key="5">
    <source>
        <dbReference type="Proteomes" id="UP000229081"/>
    </source>
</evidence>
<dbReference type="SUPFAM" id="SSF55729">
    <property type="entry name" value="Acyl-CoA N-acyltransferases (Nat)"/>
    <property type="match status" value="1"/>
</dbReference>
<protein>
    <submittedName>
        <fullName evidence="4">GNAT family N-acetyltransferase</fullName>
    </submittedName>
</protein>
<proteinExistence type="predicted"/>
<reference evidence="4 5" key="1">
    <citation type="submission" date="2017-11" db="EMBL/GenBank/DDBJ databases">
        <title>Complete genome sequence of Sphingomonas sp. Strain Cra20, a psychrotolerant potential plant growth promoting rhizobacteria.</title>
        <authorList>
            <person name="Luo Y."/>
        </authorList>
    </citation>
    <scope>NUCLEOTIDE SEQUENCE [LARGE SCALE GENOMIC DNA]</scope>
    <source>
        <strain evidence="4 5">Cra20</strain>
    </source>
</reference>
<accession>A0A2K8MPN2</accession>
<dbReference type="PANTHER" id="PTHR43877">
    <property type="entry name" value="AMINOALKYLPHOSPHONATE N-ACETYLTRANSFERASE-RELATED-RELATED"/>
    <property type="match status" value="1"/>
</dbReference>
<dbReference type="RefSeq" id="WP_100284523.1">
    <property type="nucleotide sequence ID" value="NZ_CP024923.1"/>
</dbReference>
<dbReference type="PROSITE" id="PS51186">
    <property type="entry name" value="GNAT"/>
    <property type="match status" value="1"/>
</dbReference>
<organism evidence="4 5">
    <name type="scientific">Sphingomonas psychrotolerans</name>
    <dbReference type="NCBI Taxonomy" id="1327635"/>
    <lineage>
        <taxon>Bacteria</taxon>
        <taxon>Pseudomonadati</taxon>
        <taxon>Pseudomonadota</taxon>
        <taxon>Alphaproteobacteria</taxon>
        <taxon>Sphingomonadales</taxon>
        <taxon>Sphingomonadaceae</taxon>
        <taxon>Sphingomonas</taxon>
    </lineage>
</organism>
<dbReference type="GO" id="GO:0016747">
    <property type="term" value="F:acyltransferase activity, transferring groups other than amino-acyl groups"/>
    <property type="evidence" value="ECO:0007669"/>
    <property type="project" value="InterPro"/>
</dbReference>
<dbReference type="InterPro" id="IPR050832">
    <property type="entry name" value="Bact_Acetyltransf"/>
</dbReference>